<dbReference type="InterPro" id="IPR018337">
    <property type="entry name" value="Cell_wall/Cho-bd_repeat"/>
</dbReference>
<evidence type="ECO:0000256" key="3">
    <source>
        <dbReference type="ARBA" id="ARBA00009247"/>
    </source>
</evidence>
<dbReference type="InterPro" id="IPR003318">
    <property type="entry name" value="Glyco_hydro70cat"/>
</dbReference>
<dbReference type="Gene3D" id="2.30.30.20">
    <property type="entry name" value="Aspartate carbamoyltransferase regulatory subunit, C-terminal domain"/>
    <property type="match status" value="1"/>
</dbReference>
<evidence type="ECO:0000256" key="9">
    <source>
        <dbReference type="ARBA" id="ARBA00029911"/>
    </source>
</evidence>
<dbReference type="NCBIfam" id="TIGR04035">
    <property type="entry name" value="glucan_65_rpt"/>
    <property type="match status" value="5"/>
</dbReference>
<dbReference type="InterPro" id="IPR013780">
    <property type="entry name" value="Glyco_hydro_b"/>
</dbReference>
<proteinExistence type="inferred from homology"/>
<feature type="repeat" description="Cell wall-binding" evidence="11">
    <location>
        <begin position="1253"/>
        <end position="1273"/>
    </location>
</feature>
<evidence type="ECO:0000256" key="2">
    <source>
        <dbReference type="ARBA" id="ARBA00003243"/>
    </source>
</evidence>
<dbReference type="SUPFAM" id="SSF51445">
    <property type="entry name" value="(Trans)glycosidases"/>
    <property type="match status" value="2"/>
</dbReference>
<evidence type="ECO:0000313" key="15">
    <source>
        <dbReference type="EMBL" id="EHJ52188.1"/>
    </source>
</evidence>
<dbReference type="EC" id="2.4.1.5" evidence="4"/>
<feature type="signal peptide" evidence="13">
    <location>
        <begin position="1"/>
        <end position="39"/>
    </location>
</feature>
<dbReference type="Gene3D" id="2.60.40.1180">
    <property type="entry name" value="Golgi alpha-mannosidase II"/>
    <property type="match status" value="1"/>
</dbReference>
<evidence type="ECO:0000256" key="11">
    <source>
        <dbReference type="PROSITE-ProRule" id="PRU00591"/>
    </source>
</evidence>
<feature type="chain" id="PRO_5003479451" description="dextransucrase" evidence="13">
    <location>
        <begin position="40"/>
        <end position="1471"/>
    </location>
</feature>
<name>G5JU20_9STRE</name>
<evidence type="ECO:0000256" key="12">
    <source>
        <dbReference type="SAM" id="MobiDB-lite"/>
    </source>
</evidence>
<keyword evidence="6" id="KW-0808">Transferase</keyword>
<dbReference type="CDD" id="cd00551">
    <property type="entry name" value="AmyAc_family"/>
    <property type="match status" value="1"/>
</dbReference>
<dbReference type="Pfam" id="PF19258">
    <property type="entry name" value="KxYKxGKxW_sig"/>
    <property type="match status" value="1"/>
</dbReference>
<dbReference type="PROSITE" id="PS51170">
    <property type="entry name" value="CW"/>
    <property type="match status" value="3"/>
</dbReference>
<dbReference type="GO" id="GO:0046527">
    <property type="term" value="F:glucosyltransferase activity"/>
    <property type="evidence" value="ECO:0007669"/>
    <property type="project" value="InterPro"/>
</dbReference>
<comment type="catalytic activity">
    <reaction evidence="1">
        <text>[(1-&gt;6)-alpha-D-glucosyl](n) + sucrose = [(1-&gt;6)-alpha-D-glucosyl](n+1) + D-fructose</text>
        <dbReference type="Rhea" id="RHEA:18825"/>
        <dbReference type="Rhea" id="RHEA-COMP:11144"/>
        <dbReference type="Rhea" id="RHEA-COMP:11145"/>
        <dbReference type="ChEBI" id="CHEBI:17992"/>
        <dbReference type="ChEBI" id="CHEBI:18269"/>
        <dbReference type="ChEBI" id="CHEBI:37721"/>
        <dbReference type="EC" id="2.4.1.5"/>
    </reaction>
</comment>
<reference evidence="15 16" key="1">
    <citation type="journal article" date="2014" name="Int. J. Syst. Evol. Microbiol.">
        <title>Phylogenomics and the dynamic genome evolution of the genus Streptococcus.</title>
        <authorList>
            <consortium name="The Broad Institute Genome Sequencing Platform"/>
            <person name="Richards V.P."/>
            <person name="Palmer S.R."/>
            <person name="Pavinski Bitar P.D."/>
            <person name="Qin X."/>
            <person name="Weinstock G.M."/>
            <person name="Highlander S.K."/>
            <person name="Town C.D."/>
            <person name="Burne R.A."/>
            <person name="Stanhope M.J."/>
        </authorList>
    </citation>
    <scope>NUCLEOTIDE SEQUENCE [LARGE SCALE GENOMIC DNA]</scope>
    <source>
        <strain evidence="15 16">NCTC 11558</strain>
    </source>
</reference>
<feature type="compositionally biased region" description="Polar residues" evidence="12">
    <location>
        <begin position="100"/>
        <end position="112"/>
    </location>
</feature>
<comment type="function">
    <text evidence="2">Production of extracellular glucans, that are thought to play a key role in the development of the dental plaque because of their ability to adhere to smooth surfaces and mediate the aggregation of bacterial cells and food debris.</text>
</comment>
<keyword evidence="5" id="KW-0328">Glycosyltransferase</keyword>
<evidence type="ECO:0000256" key="1">
    <source>
        <dbReference type="ARBA" id="ARBA00001152"/>
    </source>
</evidence>
<evidence type="ECO:0000256" key="10">
    <source>
        <dbReference type="ARBA" id="ARBA00032238"/>
    </source>
</evidence>
<feature type="repeat" description="Cell wall-binding" evidence="11">
    <location>
        <begin position="1123"/>
        <end position="1143"/>
    </location>
</feature>
<dbReference type="GO" id="GO:0009250">
    <property type="term" value="P:glucan biosynthetic process"/>
    <property type="evidence" value="ECO:0007669"/>
    <property type="project" value="InterPro"/>
</dbReference>
<dbReference type="Gene3D" id="2.30.30.420">
    <property type="entry name" value="glucansucrase"/>
    <property type="match status" value="1"/>
</dbReference>
<dbReference type="eggNOG" id="COG0366">
    <property type="taxonomic scope" value="Bacteria"/>
</dbReference>
<evidence type="ECO:0000313" key="16">
    <source>
        <dbReference type="Proteomes" id="UP000003573"/>
    </source>
</evidence>
<evidence type="ECO:0000256" key="7">
    <source>
        <dbReference type="ARBA" id="ARBA00022729"/>
    </source>
</evidence>
<evidence type="ECO:0000256" key="6">
    <source>
        <dbReference type="ARBA" id="ARBA00022679"/>
    </source>
</evidence>
<feature type="domain" description="Glycoside hydrolase family 70 catalytic" evidence="14">
    <location>
        <begin position="288"/>
        <end position="1110"/>
    </location>
</feature>
<feature type="compositionally biased region" description="Polar residues" evidence="12">
    <location>
        <begin position="156"/>
        <end position="169"/>
    </location>
</feature>
<feature type="compositionally biased region" description="Polar residues" evidence="12">
    <location>
        <begin position="119"/>
        <end position="149"/>
    </location>
</feature>
<dbReference type="STRING" id="764298.STRMA_0560"/>
<dbReference type="Pfam" id="PF01473">
    <property type="entry name" value="Choline_bind_1"/>
    <property type="match status" value="2"/>
</dbReference>
<dbReference type="RefSeq" id="WP_003079947.1">
    <property type="nucleotide sequence ID" value="NZ_AEUW02000001.1"/>
</dbReference>
<feature type="region of interest" description="Disordered" evidence="12">
    <location>
        <begin position="33"/>
        <end position="178"/>
    </location>
</feature>
<protein>
    <recommendedName>
        <fullName evidence="4">dextransucrase</fullName>
        <ecNumber evidence="4">2.4.1.5</ecNumber>
    </recommendedName>
    <alternativeName>
        <fullName evidence="9">Dextransucrase</fullName>
    </alternativeName>
    <alternativeName>
        <fullName evidence="10">Sucrose 6-glucosyltransferase</fullName>
    </alternativeName>
</protein>
<dbReference type="EMBL" id="AEUW02000001">
    <property type="protein sequence ID" value="EHJ52188.1"/>
    <property type="molecule type" value="Genomic_DNA"/>
</dbReference>
<evidence type="ECO:0000256" key="5">
    <source>
        <dbReference type="ARBA" id="ARBA00022676"/>
    </source>
</evidence>
<evidence type="ECO:0000256" key="13">
    <source>
        <dbReference type="SAM" id="SignalP"/>
    </source>
</evidence>
<dbReference type="Pfam" id="PF02324">
    <property type="entry name" value="Glyco_hydro_70"/>
    <property type="match status" value="1"/>
</dbReference>
<dbReference type="NCBIfam" id="TIGR03715">
    <property type="entry name" value="KxYKxGKxW"/>
    <property type="match status" value="1"/>
</dbReference>
<dbReference type="InterPro" id="IPR017853">
    <property type="entry name" value="GH"/>
</dbReference>
<evidence type="ECO:0000259" key="14">
    <source>
        <dbReference type="Pfam" id="PF02324"/>
    </source>
</evidence>
<evidence type="ECO:0000256" key="8">
    <source>
        <dbReference type="ARBA" id="ARBA00022737"/>
    </source>
</evidence>
<organism evidence="15 16">
    <name type="scientific">Streptococcus macacae NCTC 11558</name>
    <dbReference type="NCBI Taxonomy" id="764298"/>
    <lineage>
        <taxon>Bacteria</taxon>
        <taxon>Bacillati</taxon>
        <taxon>Bacillota</taxon>
        <taxon>Bacilli</taxon>
        <taxon>Lactobacillales</taxon>
        <taxon>Streptococcaceae</taxon>
        <taxon>Streptococcus</taxon>
    </lineage>
</organism>
<feature type="compositionally biased region" description="Low complexity" evidence="12">
    <location>
        <begin position="51"/>
        <end position="70"/>
    </location>
</feature>
<dbReference type="SUPFAM" id="SSF69360">
    <property type="entry name" value="Cell wall binding repeat"/>
    <property type="match status" value="3"/>
</dbReference>
<dbReference type="GO" id="GO:0047849">
    <property type="term" value="F:dextransucrase activity"/>
    <property type="evidence" value="ECO:0007669"/>
    <property type="project" value="UniProtKB-EC"/>
</dbReference>
<accession>G5JU20</accession>
<dbReference type="InterPro" id="IPR027636">
    <property type="entry name" value="Glucan-bd_rpt"/>
</dbReference>
<dbReference type="Proteomes" id="UP000003573">
    <property type="component" value="Unassembled WGS sequence"/>
</dbReference>
<dbReference type="OrthoDB" id="2032428at2"/>
<sequence length="1471" mass="163598">METKLRYKMRKVKKHWVTVAVASTLVTLGGTTLASPVSADTDKTTDNAVTQSSEGSSSAASQAKEQALSEPVQTKTQVKEESESTEATTETVSSEQTAAKTESPQNRSNQSKAAEETTTKGSSAQVKETNEQTTAQSSKYSANSKTSQLKAAASKRMTSGQVQTAAGQQENKDDLANIPNVKKIDGKYYYIGSDGQAKKNFALKVGNQTLFFDKDTGALSDSSQYQFSKGLTKLNNEYTPHNQIVNFEKNSLETIDSYVTADAWYRPKDILKDGKTWTASTESDLRPLLMSWWPDKQTQVAYLNYMNKQGLGTGSTYTADSSQESLNLAAQTVQAKIETKISQTKQTQWLRETINSFVKSQSRWNIDTESDTSAGEKDHLQGGALLYNNSDKTAYANSDYRLLNRTPTNQTGKPKYFEDNSSGGYDFLLANDIDNSNPAVQAEQLNWLHYLMNYGSIVANDPEANFDGVRVDAVDNVNADLLQISSDYLKAHYSVDKSEKNAINHLSILEAWSNNDPQYNKDTKGAQLPIDNKLRLSLLYALTRPLEKDASDKSEIRSGLEPIITNSLNDRSAEGKNSQRMANYIFIRAHDSEVQTVIAKIIKDKINPKTDGLTFTLDELKQAFKIYNEDMRQANKKYTQSNIPTAYALMLSNKDSITRVYYGDMYTDDGQYMATKSPYYDAIETLMKARIKYAAGGQDMKITYPDGDKANMDWDYTGVLTSVRYGTGANSAADAGNAATRTQGMAVVTSNNPSLKLSQKDKIVVNMGAAHKNQEYRPLILSTKDGLSTYATDAAAKALYRKTNDQGQLIFDANDIQGYLNPQVSGYLAVWVPVGASDNQDVRVAASDKANSSGQVYESSSALDSQLIYEGFSNFQDFVTNESDYTNKKIAQNIDLFKSWGVTSFEMAPQYVSSEDGSFLDSIIQNGYAFEDRYDLAMSKNNKYGSNQDMINAVKALHKGGIQVIADWVPDQIYNLPGKEVVTATRVNDYGEYRNDAEIKNTLYAANTKSSGKDYQAKYGGAFLDELAAKYPSIFNRTQISNGKKIDASEKIKEWKAKYFNGTNILGRGVDYVLKDYASNQYFNLKDNKAYLPKQMTNNEASTGFTDDGKGITFYSMSGYQAKNSFVQDAKNNWYYFDNNGHMVYGQQNINGDVQYFLQNGVQLRDALLENADGTKNYFGHLGNRYNNGYYSFDNDTKWRYFDSNGTMAVGMKTVNGNTQYFDQDGYQVKGAWITDANGKKRYFDDGSGNMVVNRFANDKDGNWYYLGSDGVVLVGTQTINGKTYYFAQDGKQVKGKIVTDNQGKKTYFLANSGELAKNIFATDSQNNWYFFGADGTAVIGEQTINGYKLYFAQDGKQVKGSFVTDNNGKVRYYNADSGQLETNRFEADKDGNWYYLGSDGIAVTGSQTINGQRIFFAKDGKQVKGDVAYDAQGLLRYYDKESGNMVYNKTVTLANGRKIIIDQQGVARYL</sequence>
<dbReference type="Gene3D" id="3.20.20.80">
    <property type="entry name" value="Glycosidases"/>
    <property type="match status" value="2"/>
</dbReference>
<evidence type="ECO:0000256" key="4">
    <source>
        <dbReference type="ARBA" id="ARBA00012592"/>
    </source>
</evidence>
<feature type="repeat" description="Cell wall-binding" evidence="11">
    <location>
        <begin position="1187"/>
        <end position="1208"/>
    </location>
</feature>
<comment type="caution">
    <text evidence="15">The sequence shown here is derived from an EMBL/GenBank/DDBJ whole genome shotgun (WGS) entry which is preliminary data.</text>
</comment>
<dbReference type="InterPro" id="IPR022263">
    <property type="entry name" value="KxYKxGKxW"/>
</dbReference>
<dbReference type="Gene3D" id="2.10.270.10">
    <property type="entry name" value="Cholin Binding"/>
    <property type="match status" value="4"/>
</dbReference>
<dbReference type="eggNOG" id="COG5263">
    <property type="taxonomic scope" value="Bacteria"/>
</dbReference>
<comment type="similarity">
    <text evidence="3">Belongs to the glycosyl hydrolase 70 family.</text>
</comment>
<dbReference type="Pfam" id="PF19127">
    <property type="entry name" value="Choline_bind_3"/>
    <property type="match status" value="5"/>
</dbReference>
<feature type="compositionally biased region" description="Low complexity" evidence="12">
    <location>
        <begin position="85"/>
        <end position="99"/>
    </location>
</feature>
<keyword evidence="16" id="KW-1185">Reference proteome</keyword>
<keyword evidence="7 13" id="KW-0732">Signal</keyword>
<keyword evidence="8" id="KW-0677">Repeat</keyword>
<gene>
    <name evidence="15" type="ORF">STRMA_0560</name>
</gene>